<organism evidence="2">
    <name type="scientific">Arundo donax</name>
    <name type="common">Giant reed</name>
    <name type="synonym">Donax arundinaceus</name>
    <dbReference type="NCBI Taxonomy" id="35708"/>
    <lineage>
        <taxon>Eukaryota</taxon>
        <taxon>Viridiplantae</taxon>
        <taxon>Streptophyta</taxon>
        <taxon>Embryophyta</taxon>
        <taxon>Tracheophyta</taxon>
        <taxon>Spermatophyta</taxon>
        <taxon>Magnoliopsida</taxon>
        <taxon>Liliopsida</taxon>
        <taxon>Poales</taxon>
        <taxon>Poaceae</taxon>
        <taxon>PACMAD clade</taxon>
        <taxon>Arundinoideae</taxon>
        <taxon>Arundineae</taxon>
        <taxon>Arundo</taxon>
    </lineage>
</organism>
<feature type="region of interest" description="Disordered" evidence="1">
    <location>
        <begin position="218"/>
        <end position="241"/>
    </location>
</feature>
<proteinExistence type="predicted"/>
<evidence type="ECO:0000313" key="2">
    <source>
        <dbReference type="EMBL" id="JAD89548.1"/>
    </source>
</evidence>
<evidence type="ECO:0000256" key="1">
    <source>
        <dbReference type="SAM" id="MobiDB-lite"/>
    </source>
</evidence>
<reference evidence="2" key="1">
    <citation type="submission" date="2014-09" db="EMBL/GenBank/DDBJ databases">
        <authorList>
            <person name="Magalhaes I.L.F."/>
            <person name="Oliveira U."/>
            <person name="Santos F.R."/>
            <person name="Vidigal T.H.D.A."/>
            <person name="Brescovit A.D."/>
            <person name="Santos A.J."/>
        </authorList>
    </citation>
    <scope>NUCLEOTIDE SEQUENCE</scope>
    <source>
        <tissue evidence="2">Shoot tissue taken approximately 20 cm above the soil surface</tissue>
    </source>
</reference>
<accession>A0A0A9DS78</accession>
<dbReference type="EMBL" id="GBRH01208347">
    <property type="protein sequence ID" value="JAD89548.1"/>
    <property type="molecule type" value="Transcribed_RNA"/>
</dbReference>
<dbReference type="AlphaFoldDB" id="A0A0A9DS78"/>
<protein>
    <submittedName>
        <fullName evidence="2">Uncharacterized protein</fullName>
    </submittedName>
</protein>
<name>A0A0A9DS78_ARUDO</name>
<feature type="region of interest" description="Disordered" evidence="1">
    <location>
        <begin position="82"/>
        <end position="115"/>
    </location>
</feature>
<reference evidence="2" key="2">
    <citation type="journal article" date="2015" name="Data Brief">
        <title>Shoot transcriptome of the giant reed, Arundo donax.</title>
        <authorList>
            <person name="Barrero R.A."/>
            <person name="Guerrero F.D."/>
            <person name="Moolhuijzen P."/>
            <person name="Goolsby J.A."/>
            <person name="Tidwell J."/>
            <person name="Bellgard S.E."/>
            <person name="Bellgard M.I."/>
        </authorList>
    </citation>
    <scope>NUCLEOTIDE SEQUENCE</scope>
    <source>
        <tissue evidence="2">Shoot tissue taken approximately 20 cm above the soil surface</tissue>
    </source>
</reference>
<feature type="compositionally biased region" description="Low complexity" evidence="1">
    <location>
        <begin position="85"/>
        <end position="96"/>
    </location>
</feature>
<sequence length="257" mass="27172">MSARAARKRELLPTVASARTPGRMSPARRWHAPAWIHHVPALICGAPKWIRRAPARIWCTSSTTAILESAARSIVFLAAPERPKTPTTTGPTTSGGFVFASPEKQPPTPTGTTTSARLSFLASSKQPRTPTSSTASIGFFAPLTYEPSLTPTSSAATAASLLSPKPVRTGSTDSAAFAFPSSAPVCVRTGSLASTAAKETAPPTGHVTPAFVFSASRSSPLLRKSGDGGKKRPRPLLRIDATPRVRNLRNWEEEPPQ</sequence>